<dbReference type="EMBL" id="SRMO01000078">
    <property type="protein sequence ID" value="TGG91405.1"/>
    <property type="molecule type" value="Genomic_DNA"/>
</dbReference>
<dbReference type="Proteomes" id="UP000317990">
    <property type="component" value="Unassembled WGS sequence"/>
</dbReference>
<dbReference type="Pfam" id="PF20473">
    <property type="entry name" value="MmeI_Mtase"/>
    <property type="match status" value="1"/>
</dbReference>
<dbReference type="AlphaFoldDB" id="A0A524RM61"/>
<dbReference type="GO" id="GO:0009007">
    <property type="term" value="F:site-specific DNA-methyltransferase (adenine-specific) activity"/>
    <property type="evidence" value="ECO:0007669"/>
    <property type="project" value="UniProtKB-EC"/>
</dbReference>
<sequence>MARHGTPGLHTHQEWLGLVQPVGLVVAPVVLDRLGLFPEAGTARLADGQRRLKELLKPVQDASDNSLEVVSDFPALLEELLDWQTGDLVEAAAADPAVEVRLDDYNDVLRPTHLVPAIEAEATGGSPWQALVQLLPAGTGFDDLPRDRDTTSGWQATPQQRFERLLKDSEHPLGLLFNGVALRLIHAPRGESSGHITFPLEPMTTVAGRPMLAAMQMLLVADRLFESGNSERRLPVLLAASRKEQNEVSTRLAEQVLEALWELLSGFDQAERLAAEQGRTVLADLATSDPGHIYGGLITVLLRLVFLLYAEDEELMPPDALYGQHYSVSGLAGRLRQERAEYRGGMADRRGAWASLLSLFRLVYDGGGADPAYLPARHGELFDPDAYPFLEGREQGTTYADAVLDNLPAISDDVVEKVLAKLIWLDGERLSYRALDVEQIGSVYEGIMGFQVEQAQAPAVGISYRPPRQKIRITVVVNAAELLAQPGSKRDKWLEDITGVNNLKLPAQVKRNLKEASSLPELCQALGRTLSPHTPRGLAAGSLVLQPTAERRRSGSHYTPRVLTDPIAAEAFRPWLEHCNGKPTADQVLALKVCDPAMGSGAFLVATCRYLAGHLVAAWEREGFPDEFDESYDKDIYARRLVAQRCLYGVDKNPFAVNLAKLSLWLVTLSKKLPFTFVDHALKCGDSLVGHSVKEIQTATEAVQLAFLDQQNRAYERMGIDRRESFAEDSRDDAIYDRKQVLLEQQIKASDGLRQAGDLMVAAFFDASKRKARAEKQQVYLAMLSGAFDDAGLQDAIEAIRERLAAADQGIRPFHWDLEFPEVFAEERGGFDVFVGNPPFAGKNTIAKGSPNGILDWFKQLHTQSHGNADLVAHFFRRCFDLLRTDGSLGLIATNTIAQGDTRSTGLRWICLNGGTIYSARRRYKWPGVAAVVVSVVQLRKGPYQGRKLLDSRPVNGISAFLFPGDNHEDPRQLAANAGRSFQGSIVLGNGFTFDDSGPADDDTPGIPSPMATMERLITANPRNQEVIFPYIGGKEVNDSPTHSHHRYVINFGECSEEECRRNWPE</sequence>
<dbReference type="PANTHER" id="PTHR33841:SF1">
    <property type="entry name" value="DNA METHYLTRANSFERASE A"/>
    <property type="match status" value="1"/>
</dbReference>
<dbReference type="Gene3D" id="3.40.50.150">
    <property type="entry name" value="Vaccinia Virus protein VP39"/>
    <property type="match status" value="1"/>
</dbReference>
<dbReference type="EC" id="2.1.1.72" evidence="1"/>
<dbReference type="PANTHER" id="PTHR33841">
    <property type="entry name" value="DNA METHYLTRANSFERASE YEEA-RELATED"/>
    <property type="match status" value="1"/>
</dbReference>
<dbReference type="PRINTS" id="PR00507">
    <property type="entry name" value="N12N6MTFRASE"/>
</dbReference>
<protein>
    <recommendedName>
        <fullName evidence="1">site-specific DNA-methyltransferase (adenine-specific)</fullName>
        <ecNumber evidence="1">2.1.1.72</ecNumber>
    </recommendedName>
</protein>
<dbReference type="InterPro" id="IPR046816">
    <property type="entry name" value="MmeI_Mtase"/>
</dbReference>
<evidence type="ECO:0000256" key="5">
    <source>
        <dbReference type="ARBA" id="ARBA00047942"/>
    </source>
</evidence>
<dbReference type="InterPro" id="IPR050953">
    <property type="entry name" value="N4_N6_ade-DNA_methylase"/>
</dbReference>
<feature type="domain" description="Type II methyltransferase M.TaqI-like" evidence="6">
    <location>
        <begin position="795"/>
        <end position="899"/>
    </location>
</feature>
<accession>A0A524RM61</accession>
<feature type="domain" description="MmeI-like DNA-methyltransferase" evidence="7">
    <location>
        <begin position="586"/>
        <end position="673"/>
    </location>
</feature>
<dbReference type="Pfam" id="PF07669">
    <property type="entry name" value="Eco57I"/>
    <property type="match status" value="1"/>
</dbReference>
<keyword evidence="4" id="KW-0949">S-adenosyl-L-methionine</keyword>
<reference evidence="8 9" key="1">
    <citation type="journal article" date="2019" name="mSystems">
        <title>Life at home and on the roam: Genomic adaptions reflect the dual lifestyle of an intracellular, facultative symbiont.</title>
        <authorList>
            <person name="Burgsdorf I."/>
        </authorList>
    </citation>
    <scope>NUCLEOTIDE SEQUENCE [LARGE SCALE GENOMIC DNA]</scope>
    <source>
        <strain evidence="8">277cV</strain>
    </source>
</reference>
<dbReference type="GO" id="GO:0006304">
    <property type="term" value="P:DNA modification"/>
    <property type="evidence" value="ECO:0007669"/>
    <property type="project" value="InterPro"/>
</dbReference>
<proteinExistence type="predicted"/>
<evidence type="ECO:0000313" key="8">
    <source>
        <dbReference type="EMBL" id="TGG91405.1"/>
    </source>
</evidence>
<organism evidence="8 9">
    <name type="scientific">Aphanocapsa feldmannii 277cV</name>
    <dbReference type="NCBI Taxonomy" id="2507553"/>
    <lineage>
        <taxon>Bacteria</taxon>
        <taxon>Bacillati</taxon>
        <taxon>Cyanobacteriota</taxon>
        <taxon>Cyanophyceae</taxon>
        <taxon>Oscillatoriophycideae</taxon>
        <taxon>Chroococcales</taxon>
        <taxon>Microcystaceae</taxon>
        <taxon>Aphanocapsa</taxon>
    </lineage>
</organism>
<keyword evidence="2 8" id="KW-0489">Methyltransferase</keyword>
<evidence type="ECO:0000313" key="9">
    <source>
        <dbReference type="Proteomes" id="UP000317990"/>
    </source>
</evidence>
<evidence type="ECO:0000256" key="3">
    <source>
        <dbReference type="ARBA" id="ARBA00022679"/>
    </source>
</evidence>
<dbReference type="InterPro" id="IPR029063">
    <property type="entry name" value="SAM-dependent_MTases_sf"/>
</dbReference>
<keyword evidence="3 8" id="KW-0808">Transferase</keyword>
<evidence type="ECO:0000256" key="1">
    <source>
        <dbReference type="ARBA" id="ARBA00011900"/>
    </source>
</evidence>
<evidence type="ECO:0000256" key="2">
    <source>
        <dbReference type="ARBA" id="ARBA00022603"/>
    </source>
</evidence>
<comment type="caution">
    <text evidence="8">The sequence shown here is derived from an EMBL/GenBank/DDBJ whole genome shotgun (WGS) entry which is preliminary data.</text>
</comment>
<dbReference type="SUPFAM" id="SSF53335">
    <property type="entry name" value="S-adenosyl-L-methionine-dependent methyltransferases"/>
    <property type="match status" value="1"/>
</dbReference>
<evidence type="ECO:0000256" key="4">
    <source>
        <dbReference type="ARBA" id="ARBA00022691"/>
    </source>
</evidence>
<gene>
    <name evidence="8" type="ORF">ERJ67_07955</name>
</gene>
<comment type="catalytic activity">
    <reaction evidence="5">
        <text>a 2'-deoxyadenosine in DNA + S-adenosyl-L-methionine = an N(6)-methyl-2'-deoxyadenosine in DNA + S-adenosyl-L-homocysteine + H(+)</text>
        <dbReference type="Rhea" id="RHEA:15197"/>
        <dbReference type="Rhea" id="RHEA-COMP:12418"/>
        <dbReference type="Rhea" id="RHEA-COMP:12419"/>
        <dbReference type="ChEBI" id="CHEBI:15378"/>
        <dbReference type="ChEBI" id="CHEBI:57856"/>
        <dbReference type="ChEBI" id="CHEBI:59789"/>
        <dbReference type="ChEBI" id="CHEBI:90615"/>
        <dbReference type="ChEBI" id="CHEBI:90616"/>
        <dbReference type="EC" id="2.1.1.72"/>
    </reaction>
</comment>
<dbReference type="GO" id="GO:0032259">
    <property type="term" value="P:methylation"/>
    <property type="evidence" value="ECO:0007669"/>
    <property type="project" value="UniProtKB-KW"/>
</dbReference>
<name>A0A524RM61_9CHRO</name>
<dbReference type="InterPro" id="IPR011639">
    <property type="entry name" value="MethylTrfase_TaqI-like_dom"/>
</dbReference>
<evidence type="ECO:0000259" key="6">
    <source>
        <dbReference type="Pfam" id="PF07669"/>
    </source>
</evidence>
<feature type="non-terminal residue" evidence="8">
    <location>
        <position position="1066"/>
    </location>
</feature>
<evidence type="ECO:0000259" key="7">
    <source>
        <dbReference type="Pfam" id="PF20473"/>
    </source>
</evidence>